<name>A0A1B1U715_9HELI</name>
<reference evidence="12" key="1">
    <citation type="submission" date="2016-07" db="EMBL/GenBank/DDBJ databases">
        <authorList>
            <person name="Florea S."/>
            <person name="Webb J.S."/>
            <person name="Jaromczyk J."/>
            <person name="Schardl C.L."/>
        </authorList>
    </citation>
    <scope>NUCLEOTIDE SEQUENCE [LARGE SCALE GENOMIC DNA]</scope>
    <source>
        <strain evidence="12">MIT 01-6242</strain>
    </source>
</reference>
<dbReference type="GO" id="GO:0005829">
    <property type="term" value="C:cytosol"/>
    <property type="evidence" value="ECO:0007669"/>
    <property type="project" value="TreeGrafter"/>
</dbReference>
<feature type="short sequence motif" description="Q motif" evidence="6">
    <location>
        <begin position="13"/>
        <end position="41"/>
    </location>
</feature>
<evidence type="ECO:0000256" key="3">
    <source>
        <dbReference type="ARBA" id="ARBA00022806"/>
    </source>
</evidence>
<evidence type="ECO:0000256" key="5">
    <source>
        <dbReference type="ARBA" id="ARBA00038437"/>
    </source>
</evidence>
<evidence type="ECO:0000313" key="12">
    <source>
        <dbReference type="Proteomes" id="UP000092884"/>
    </source>
</evidence>
<dbReference type="CDD" id="cd00268">
    <property type="entry name" value="DEADc"/>
    <property type="match status" value="1"/>
</dbReference>
<dbReference type="SUPFAM" id="SSF52540">
    <property type="entry name" value="P-loop containing nucleoside triphosphate hydrolases"/>
    <property type="match status" value="2"/>
</dbReference>
<evidence type="ECO:0000256" key="1">
    <source>
        <dbReference type="ARBA" id="ARBA00022741"/>
    </source>
</evidence>
<keyword evidence="2" id="KW-0378">Hydrolase</keyword>
<dbReference type="AlphaFoldDB" id="A0A1B1U715"/>
<dbReference type="InterPro" id="IPR027417">
    <property type="entry name" value="P-loop_NTPase"/>
</dbReference>
<evidence type="ECO:0000259" key="8">
    <source>
        <dbReference type="PROSITE" id="PS51192"/>
    </source>
</evidence>
<feature type="domain" description="Helicase ATP-binding" evidence="8">
    <location>
        <begin position="44"/>
        <end position="213"/>
    </location>
</feature>
<keyword evidence="4" id="KW-0067">ATP-binding</keyword>
<dbReference type="OrthoDB" id="9805696at2"/>
<dbReference type="STRING" id="222136.BBW65_06540"/>
<proteinExistence type="inferred from homology"/>
<dbReference type="SMART" id="SM00487">
    <property type="entry name" value="DEXDc"/>
    <property type="match status" value="1"/>
</dbReference>
<dbReference type="InterPro" id="IPR050079">
    <property type="entry name" value="DEAD_box_RNA_helicase"/>
</dbReference>
<feature type="domain" description="Helicase C-terminal" evidence="9">
    <location>
        <begin position="240"/>
        <end position="386"/>
    </location>
</feature>
<dbReference type="GO" id="GO:0003724">
    <property type="term" value="F:RNA helicase activity"/>
    <property type="evidence" value="ECO:0007669"/>
    <property type="project" value="InterPro"/>
</dbReference>
<dbReference type="GO" id="GO:0005524">
    <property type="term" value="F:ATP binding"/>
    <property type="evidence" value="ECO:0007669"/>
    <property type="project" value="UniProtKB-KW"/>
</dbReference>
<sequence length="484" mass="54424">MEEMNTKKNVKKSGFEAFALKPLVLRGIKEMGFTTPSPIQEQAIPLALEGEDVIAQAQTGTGKTAAFAIPILNQIQKSGEIEALVITPTRELAMQVSDEIFKLGKFLRVKTMCVYGGQSIGRQCELLKNKPQVLVATPGRLLDHLKNERIPNFTPKIVVLDEGDEMLDMGFLDDVEEIFSYLASNRQTLLFSATMPAQIKNLAQRILYQPQHVKITPVNITNTNITQKCYVVNEGHRDEAIVRLIDSLNPPKSIVFTATKREADTLAEHLKKCKHRVSALHGDMEQRQRMTTIRAFREGKINLLVATDVAARGLDISDVSHVFNYHIPFNPESYVHRIGRTGRAGKTGVAITLITPLEFKELKKIQDEVKQSLELEELPVQEESHNKIVQKILHTKINDKAVDIYNELMDKIDEPNAILKILSLMCENDRQSRLGPSQAEIAALQNKNTERRNGKQERGGGLRDRHSSRAPRSRSSRGGYRGRR</sequence>
<dbReference type="KEGG" id="het:BBW65_06540"/>
<evidence type="ECO:0000256" key="4">
    <source>
        <dbReference type="ARBA" id="ARBA00022840"/>
    </source>
</evidence>
<dbReference type="PROSITE" id="PS51192">
    <property type="entry name" value="HELICASE_ATP_BIND_1"/>
    <property type="match status" value="1"/>
</dbReference>
<organism evidence="11 12">
    <name type="scientific">Helicobacter enhydrae</name>
    <dbReference type="NCBI Taxonomy" id="222136"/>
    <lineage>
        <taxon>Bacteria</taxon>
        <taxon>Pseudomonadati</taxon>
        <taxon>Campylobacterota</taxon>
        <taxon>Epsilonproteobacteria</taxon>
        <taxon>Campylobacterales</taxon>
        <taxon>Helicobacteraceae</taxon>
        <taxon>Helicobacter</taxon>
    </lineage>
</organism>
<dbReference type="SMART" id="SM00490">
    <property type="entry name" value="HELICc"/>
    <property type="match status" value="1"/>
</dbReference>
<dbReference type="Gene3D" id="3.40.50.300">
    <property type="entry name" value="P-loop containing nucleotide triphosphate hydrolases"/>
    <property type="match status" value="2"/>
</dbReference>
<gene>
    <name evidence="11" type="ORF">BBW65_06540</name>
</gene>
<keyword evidence="3 11" id="KW-0347">Helicase</keyword>
<dbReference type="CDD" id="cd18787">
    <property type="entry name" value="SF2_C_DEAD"/>
    <property type="match status" value="1"/>
</dbReference>
<dbReference type="InterPro" id="IPR014014">
    <property type="entry name" value="RNA_helicase_DEAD_Q_motif"/>
</dbReference>
<dbReference type="InterPro" id="IPR001650">
    <property type="entry name" value="Helicase_C-like"/>
</dbReference>
<evidence type="ECO:0000256" key="7">
    <source>
        <dbReference type="SAM" id="MobiDB-lite"/>
    </source>
</evidence>
<accession>A0A1B1U715</accession>
<dbReference type="GO" id="GO:0003676">
    <property type="term" value="F:nucleic acid binding"/>
    <property type="evidence" value="ECO:0007669"/>
    <property type="project" value="InterPro"/>
</dbReference>
<comment type="similarity">
    <text evidence="5">Belongs to the DEAD box helicase family.</text>
</comment>
<evidence type="ECO:0000259" key="10">
    <source>
        <dbReference type="PROSITE" id="PS51195"/>
    </source>
</evidence>
<dbReference type="PANTHER" id="PTHR47959:SF1">
    <property type="entry name" value="ATP-DEPENDENT RNA HELICASE DBPA"/>
    <property type="match status" value="1"/>
</dbReference>
<dbReference type="PROSITE" id="PS51194">
    <property type="entry name" value="HELICASE_CTER"/>
    <property type="match status" value="1"/>
</dbReference>
<dbReference type="PROSITE" id="PS51195">
    <property type="entry name" value="Q_MOTIF"/>
    <property type="match status" value="1"/>
</dbReference>
<evidence type="ECO:0000256" key="2">
    <source>
        <dbReference type="ARBA" id="ARBA00022801"/>
    </source>
</evidence>
<protein>
    <submittedName>
        <fullName evidence="11">DEAD/DEAH box helicase</fullName>
    </submittedName>
</protein>
<dbReference type="InterPro" id="IPR011545">
    <property type="entry name" value="DEAD/DEAH_box_helicase_dom"/>
</dbReference>
<dbReference type="Proteomes" id="UP000092884">
    <property type="component" value="Chromosome"/>
</dbReference>
<dbReference type="Pfam" id="PF00270">
    <property type="entry name" value="DEAD"/>
    <property type="match status" value="1"/>
</dbReference>
<dbReference type="GO" id="GO:0016787">
    <property type="term" value="F:hydrolase activity"/>
    <property type="evidence" value="ECO:0007669"/>
    <property type="project" value="UniProtKB-KW"/>
</dbReference>
<dbReference type="PANTHER" id="PTHR47959">
    <property type="entry name" value="ATP-DEPENDENT RNA HELICASE RHLE-RELATED"/>
    <property type="match status" value="1"/>
</dbReference>
<feature type="domain" description="DEAD-box RNA helicase Q" evidence="10">
    <location>
        <begin position="13"/>
        <end position="41"/>
    </location>
</feature>
<feature type="compositionally biased region" description="Basic and acidic residues" evidence="7">
    <location>
        <begin position="448"/>
        <end position="467"/>
    </location>
</feature>
<feature type="region of interest" description="Disordered" evidence="7">
    <location>
        <begin position="443"/>
        <end position="484"/>
    </location>
</feature>
<feature type="compositionally biased region" description="Basic residues" evidence="7">
    <location>
        <begin position="468"/>
        <end position="484"/>
    </location>
</feature>
<evidence type="ECO:0000256" key="6">
    <source>
        <dbReference type="PROSITE-ProRule" id="PRU00552"/>
    </source>
</evidence>
<dbReference type="Pfam" id="PF00271">
    <property type="entry name" value="Helicase_C"/>
    <property type="match status" value="1"/>
</dbReference>
<dbReference type="EMBL" id="CP016503">
    <property type="protein sequence ID" value="ANV98475.1"/>
    <property type="molecule type" value="Genomic_DNA"/>
</dbReference>
<dbReference type="InterPro" id="IPR014001">
    <property type="entry name" value="Helicase_ATP-bd"/>
</dbReference>
<keyword evidence="12" id="KW-1185">Reference proteome</keyword>
<dbReference type="InterPro" id="IPR044742">
    <property type="entry name" value="DEAD/DEAH_RhlB"/>
</dbReference>
<evidence type="ECO:0000259" key="9">
    <source>
        <dbReference type="PROSITE" id="PS51194"/>
    </source>
</evidence>
<evidence type="ECO:0000313" key="11">
    <source>
        <dbReference type="EMBL" id="ANV98475.1"/>
    </source>
</evidence>
<keyword evidence="1" id="KW-0547">Nucleotide-binding</keyword>